<evidence type="ECO:0000256" key="2">
    <source>
        <dbReference type="ARBA" id="ARBA00023056"/>
    </source>
</evidence>
<reference evidence="5 6" key="1">
    <citation type="submission" date="2021-03" db="EMBL/GenBank/DDBJ databases">
        <title>Enterococcal diversity collection.</title>
        <authorList>
            <person name="Gilmore M.S."/>
            <person name="Schwartzman J."/>
            <person name="Van Tyne D."/>
            <person name="Martin M."/>
            <person name="Earl A.M."/>
            <person name="Manson A.L."/>
            <person name="Straub T."/>
            <person name="Salamzade R."/>
            <person name="Saavedra J."/>
            <person name="Lebreton F."/>
            <person name="Prichula J."/>
            <person name="Schaufler K."/>
            <person name="Gaca A."/>
            <person name="Sgardioli B."/>
            <person name="Wagenaar J."/>
            <person name="Strong T."/>
        </authorList>
    </citation>
    <scope>NUCLEOTIDE SEQUENCE [LARGE SCALE GENOMIC DNA]</scope>
    <source>
        <strain evidence="5 6">DIV0080</strain>
    </source>
</reference>
<dbReference type="PANTHER" id="PTHR43523:SF6">
    <property type="entry name" value="GLYCOGEN BIOSYNTHESIS PROTEIN GLGD"/>
    <property type="match status" value="1"/>
</dbReference>
<dbReference type="Pfam" id="PF24894">
    <property type="entry name" value="Hexapep_GlmU"/>
    <property type="match status" value="1"/>
</dbReference>
<dbReference type="InterPro" id="IPR029044">
    <property type="entry name" value="Nucleotide-diphossugar_trans"/>
</dbReference>
<dbReference type="InterPro" id="IPR011832">
    <property type="entry name" value="GlgDAde_trans"/>
</dbReference>
<dbReference type="Pfam" id="PF00483">
    <property type="entry name" value="NTP_transferase"/>
    <property type="match status" value="1"/>
</dbReference>
<dbReference type="CDD" id="cd04651">
    <property type="entry name" value="LbH_G1P_AT_C"/>
    <property type="match status" value="1"/>
</dbReference>
<dbReference type="EC" id="2.7.7.27" evidence="5"/>
<accession>A0ABS3HT50</accession>
<gene>
    <name evidence="5" type="primary">glgD</name>
    <name evidence="5" type="ORF">DOK76_07580</name>
</gene>
<keyword evidence="5" id="KW-0808">Transferase</keyword>
<dbReference type="SUPFAM" id="SSF53448">
    <property type="entry name" value="Nucleotide-diphospho-sugar transferases"/>
    <property type="match status" value="1"/>
</dbReference>
<comment type="similarity">
    <text evidence="1">Belongs to the bacterial/plant glucose-1-phosphate adenylyltransferase family.</text>
</comment>
<keyword evidence="2" id="KW-0320">Glycogen biosynthesis</keyword>
<name>A0ABS3HT50_9ENTE</name>
<dbReference type="InterPro" id="IPR011831">
    <property type="entry name" value="ADP-Glc_PPase"/>
</dbReference>
<feature type="domain" description="Glucose-1-phosphate adenylyltransferase/Bifunctional protein GlmU-like C-terminal hexapeptide" evidence="4">
    <location>
        <begin position="289"/>
        <end position="358"/>
    </location>
</feature>
<feature type="domain" description="Nucleotidyl transferase" evidence="3">
    <location>
        <begin position="19"/>
        <end position="158"/>
    </location>
</feature>
<evidence type="ECO:0000259" key="3">
    <source>
        <dbReference type="Pfam" id="PF00483"/>
    </source>
</evidence>
<evidence type="ECO:0000313" key="6">
    <source>
        <dbReference type="Proteomes" id="UP000664857"/>
    </source>
</evidence>
<dbReference type="SUPFAM" id="SSF51161">
    <property type="entry name" value="Trimeric LpxA-like enzymes"/>
    <property type="match status" value="1"/>
</dbReference>
<dbReference type="Proteomes" id="UP000664857">
    <property type="component" value="Unassembled WGS sequence"/>
</dbReference>
<proteinExistence type="inferred from homology"/>
<evidence type="ECO:0000259" key="4">
    <source>
        <dbReference type="Pfam" id="PF24894"/>
    </source>
</evidence>
<dbReference type="NCBIfam" id="TIGR02092">
    <property type="entry name" value="glgD"/>
    <property type="match status" value="1"/>
</dbReference>
<comment type="caution">
    <text evidence="5">The sequence shown here is derived from an EMBL/GenBank/DDBJ whole genome shotgun (WGS) entry which is preliminary data.</text>
</comment>
<dbReference type="RefSeq" id="WP_206966400.1">
    <property type="nucleotide sequence ID" value="NZ_JAFLVX010000018.1"/>
</dbReference>
<evidence type="ECO:0000256" key="1">
    <source>
        <dbReference type="ARBA" id="ARBA00010443"/>
    </source>
</evidence>
<protein>
    <submittedName>
        <fullName evidence="5">Glucose-1-phosphate adenylyltransferase subunit GlgD</fullName>
        <ecNumber evidence="5">2.7.7.27</ecNumber>
    </submittedName>
</protein>
<keyword evidence="5" id="KW-0548">Nucleotidyltransferase</keyword>
<evidence type="ECO:0000313" key="5">
    <source>
        <dbReference type="EMBL" id="MBO0476926.1"/>
    </source>
</evidence>
<organism evidence="5 6">
    <name type="scientific">Candidatus Vagococcus giribetii</name>
    <dbReference type="NCBI Taxonomy" id="2230876"/>
    <lineage>
        <taxon>Bacteria</taxon>
        <taxon>Bacillati</taxon>
        <taxon>Bacillota</taxon>
        <taxon>Bacilli</taxon>
        <taxon>Lactobacillales</taxon>
        <taxon>Enterococcaceae</taxon>
        <taxon>Vagococcus</taxon>
    </lineage>
</organism>
<dbReference type="Gene3D" id="2.160.10.10">
    <property type="entry name" value="Hexapeptide repeat proteins"/>
    <property type="match status" value="1"/>
</dbReference>
<sequence>MKPNKTCAIMADIKKRDGLLPLTSRRPVSLLPFNGMYRMIDFPLSNIKDAKINSLFLIFNQGMTQSVIDHIGGGKEWDLNSLPNRFFMHFYQEANDLVDDDIHYYDSIIEYIEKSNSEFTLFIGNKMLFNMGFDELISYHKTHRKDITVAYKKMPTSEMTLDDLAIDQDNNHLVTNASICHLEPYNNEIKDLYMNVAVVNSEWLLAELKKRKTNDGLVRVEDIIREAMTKVRTWGYEYTGFLGNIHDINSYYQANMDMLEVANYSSLFDEDKTVYMKNIDEVPTFHASSSDVTHSQVASGCLIYGKVHHSILSTKTKICEDAKVSHSILMSKTIVNQGATVEYAILDKNVVVDAGIRIIGTPDNPIVIKKNTHVTKDVVRREETIDERIILCS</sequence>
<dbReference type="Gene3D" id="3.90.550.10">
    <property type="entry name" value="Spore Coat Polysaccharide Biosynthesis Protein SpsA, Chain A"/>
    <property type="match status" value="1"/>
</dbReference>
<dbReference type="GO" id="GO:0008878">
    <property type="term" value="F:glucose-1-phosphate adenylyltransferase activity"/>
    <property type="evidence" value="ECO:0007669"/>
    <property type="project" value="UniProtKB-EC"/>
</dbReference>
<dbReference type="InterPro" id="IPR005835">
    <property type="entry name" value="NTP_transferase_dom"/>
</dbReference>
<dbReference type="InterPro" id="IPR056818">
    <property type="entry name" value="GlmU/GlgC-like_hexapep"/>
</dbReference>
<dbReference type="PANTHER" id="PTHR43523">
    <property type="entry name" value="GLUCOSE-1-PHOSPHATE ADENYLYLTRANSFERASE-RELATED"/>
    <property type="match status" value="1"/>
</dbReference>
<keyword evidence="6" id="KW-1185">Reference proteome</keyword>
<dbReference type="InterPro" id="IPR011004">
    <property type="entry name" value="Trimer_LpxA-like_sf"/>
</dbReference>
<dbReference type="EMBL" id="JAFLVX010000018">
    <property type="protein sequence ID" value="MBO0476926.1"/>
    <property type="molecule type" value="Genomic_DNA"/>
</dbReference>